<dbReference type="Proteomes" id="UP000829649">
    <property type="component" value="Segment"/>
</dbReference>
<proteinExistence type="predicted"/>
<evidence type="ECO:0000313" key="1">
    <source>
        <dbReference type="EMBL" id="UJQ43970.1"/>
    </source>
</evidence>
<accession>A0AAE9CKE9</accession>
<sequence>MIKSSVDSRLLTWFLRGEVGASSKTLVHFYKGEEFHHDDFPTAPVDVSDFRRCYLLVQVIPEIKEVFPLVAERVPSFKGVIENWDKISAAYERERGKGRCPETYQLLKDALKN</sequence>
<dbReference type="EMBL" id="OL604152">
    <property type="protein sequence ID" value="UJQ43970.1"/>
    <property type="molecule type" value="Genomic_DNA"/>
</dbReference>
<protein>
    <submittedName>
        <fullName evidence="1">Uncharacterized protein</fullName>
    </submittedName>
</protein>
<gene>
    <name evidence="1" type="ORF">vBKpnSCarvaje_0006</name>
</gene>
<reference evidence="1" key="1">
    <citation type="submission" date="2021-11" db="EMBL/GenBank/DDBJ databases">
        <authorList>
            <person name="Sousa J."/>
            <person name="Sillankorva S."/>
            <person name="Faustino A."/>
            <person name="Carvalho C."/>
        </authorList>
    </citation>
    <scope>NUCLEOTIDE SEQUENCE</scope>
</reference>
<organism evidence="1 2">
    <name type="scientific">Klebsiella phage vB_KpnS-Carvaje</name>
    <dbReference type="NCBI Taxonomy" id="2900314"/>
    <lineage>
        <taxon>Viruses</taxon>
        <taxon>Duplodnaviria</taxon>
        <taxon>Heunggongvirae</taxon>
        <taxon>Uroviricota</taxon>
        <taxon>Caudoviricetes</taxon>
        <taxon>Carvajevirus</taxon>
        <taxon>Carvajevirus carvaje</taxon>
    </lineage>
</organism>
<reference evidence="1" key="2">
    <citation type="journal article" date="2022" name="Curr. Genet.">
        <title>Suggestion for a new bacteriophage genus for the Klebsiella pneumoniae phage vB_KpnS-Carvaje.</title>
        <authorList>
            <person name="Sousa J.C."/>
            <person name="Sillankorva S."/>
            <person name="Faustino A."/>
            <person name="Carvalho C.M."/>
        </authorList>
    </citation>
    <scope>NUCLEOTIDE SEQUENCE</scope>
</reference>
<evidence type="ECO:0000313" key="2">
    <source>
        <dbReference type="Proteomes" id="UP000829649"/>
    </source>
</evidence>
<name>A0AAE9CKE9_9CAUD</name>
<keyword evidence="2" id="KW-1185">Reference proteome</keyword>